<sequence>MPVFFGNELEDGVLCAAPDRIMVTGLFPCGWLADRRQLHQIADRLWGRFSLKWPFSFDTCGRPHLPPETDLAAGGFPVCWLLLVLPVDETCELLILVLEHYGTKRCCRASICAGPSLLAVARFSGCLVLQFQHAAVLLDLWWPDAEYTVGFALAAEVYQVETLVLGADGVLHAFSFLSTDLMLLPGGKTAQHLEQQRCTQQKKPHNIITPHQQKRRQVPANKVSSRRHESFDAKLRRNRSTSKSLSLSAQPKSKQQQSNIITRQQQQSPNFPTEAAHPAFRMQCKKAGDQNWIPGSCRR</sequence>
<dbReference type="EMBL" id="BSYO01000028">
    <property type="protein sequence ID" value="GMH24783.1"/>
    <property type="molecule type" value="Genomic_DNA"/>
</dbReference>
<organism evidence="2 3">
    <name type="scientific">Nepenthes gracilis</name>
    <name type="common">Slender pitcher plant</name>
    <dbReference type="NCBI Taxonomy" id="150966"/>
    <lineage>
        <taxon>Eukaryota</taxon>
        <taxon>Viridiplantae</taxon>
        <taxon>Streptophyta</taxon>
        <taxon>Embryophyta</taxon>
        <taxon>Tracheophyta</taxon>
        <taxon>Spermatophyta</taxon>
        <taxon>Magnoliopsida</taxon>
        <taxon>eudicotyledons</taxon>
        <taxon>Gunneridae</taxon>
        <taxon>Pentapetalae</taxon>
        <taxon>Caryophyllales</taxon>
        <taxon>Nepenthaceae</taxon>
        <taxon>Nepenthes</taxon>
    </lineage>
</organism>
<name>A0AAD3T7J2_NEPGR</name>
<evidence type="ECO:0000313" key="2">
    <source>
        <dbReference type="EMBL" id="GMH24783.1"/>
    </source>
</evidence>
<evidence type="ECO:0000313" key="3">
    <source>
        <dbReference type="Proteomes" id="UP001279734"/>
    </source>
</evidence>
<reference evidence="2" key="1">
    <citation type="submission" date="2023-05" db="EMBL/GenBank/DDBJ databases">
        <title>Nepenthes gracilis genome sequencing.</title>
        <authorList>
            <person name="Fukushima K."/>
        </authorList>
    </citation>
    <scope>NUCLEOTIDE SEQUENCE</scope>
    <source>
        <strain evidence="2">SING2019-196</strain>
    </source>
</reference>
<protein>
    <submittedName>
        <fullName evidence="2">Uncharacterized protein</fullName>
    </submittedName>
</protein>
<evidence type="ECO:0000256" key="1">
    <source>
        <dbReference type="SAM" id="MobiDB-lite"/>
    </source>
</evidence>
<feature type="compositionally biased region" description="Low complexity" evidence="1">
    <location>
        <begin position="255"/>
        <end position="268"/>
    </location>
</feature>
<accession>A0AAD3T7J2</accession>
<proteinExistence type="predicted"/>
<comment type="caution">
    <text evidence="2">The sequence shown here is derived from an EMBL/GenBank/DDBJ whole genome shotgun (WGS) entry which is preliminary data.</text>
</comment>
<feature type="compositionally biased region" description="Basic and acidic residues" evidence="1">
    <location>
        <begin position="226"/>
        <end position="235"/>
    </location>
</feature>
<feature type="region of interest" description="Disordered" evidence="1">
    <location>
        <begin position="201"/>
        <end position="276"/>
    </location>
</feature>
<dbReference type="AlphaFoldDB" id="A0AAD3T7J2"/>
<keyword evidence="3" id="KW-1185">Reference proteome</keyword>
<feature type="compositionally biased region" description="Polar residues" evidence="1">
    <location>
        <begin position="241"/>
        <end position="254"/>
    </location>
</feature>
<dbReference type="Proteomes" id="UP001279734">
    <property type="component" value="Unassembled WGS sequence"/>
</dbReference>
<gene>
    <name evidence="2" type="ORF">Nepgr_026626</name>
</gene>